<dbReference type="SUPFAM" id="SSF53041">
    <property type="entry name" value="Resolvase-like"/>
    <property type="match status" value="1"/>
</dbReference>
<accession>A0ABX4Q0Y9</accession>
<organism evidence="4 5">
    <name type="scientific">Pseudomonas baetica</name>
    <dbReference type="NCBI Taxonomy" id="674054"/>
    <lineage>
        <taxon>Bacteria</taxon>
        <taxon>Pseudomonadati</taxon>
        <taxon>Pseudomonadota</taxon>
        <taxon>Gammaproteobacteria</taxon>
        <taxon>Pseudomonadales</taxon>
        <taxon>Pseudomonadaceae</taxon>
        <taxon>Pseudomonas</taxon>
    </lineage>
</organism>
<dbReference type="InterPro" id="IPR036162">
    <property type="entry name" value="Resolvase-like_N_sf"/>
</dbReference>
<comment type="caution">
    <text evidence="4">The sequence shown here is derived from an EMBL/GenBank/DDBJ whole genome shotgun (WGS) entry which is preliminary data.</text>
</comment>
<evidence type="ECO:0000256" key="2">
    <source>
        <dbReference type="ARBA" id="ARBA00023172"/>
    </source>
</evidence>
<keyword evidence="2" id="KW-0233">DNA recombination</keyword>
<keyword evidence="5" id="KW-1185">Reference proteome</keyword>
<dbReference type="PROSITE" id="PS51737">
    <property type="entry name" value="RECOMBINASE_DNA_BIND"/>
    <property type="match status" value="1"/>
</dbReference>
<dbReference type="RefSeq" id="WP_100846839.1">
    <property type="nucleotide sequence ID" value="NZ_PHHE01000001.1"/>
</dbReference>
<evidence type="ECO:0000313" key="5">
    <source>
        <dbReference type="Proteomes" id="UP000232455"/>
    </source>
</evidence>
<sequence length="613" mass="69421">MTSKPKAYSYIRFSSPEQARGDSRRRQSVAAVEYAKEHGLELVKDAEYAFADLGVSAYRGDHVNRLSSNLGRFYEYVKAGKIEPGSYLLVESLDRLSREQVPEALSRFLLLLNADIIVVTFGDGTVYKKSSDSIQLIMSIIHMGRAHQESHWKGSRVSDAWQEKQALARSEGKPIGAACPQWLKFDGEKYQVIPERVEVVKRVFALTIQGYGQRAIVKLFNHEGVPVFGTKNRNKSGLWGNSSIAKILGNRSVLGEYQPNIWKNNKRSPSGNVIEGYYPSIVDQDVFYAAWNERKVRDVSKVTNQSTNFNLWSKIAICSYCGSAMHLVDKGRPPKGQKYLRCSKSSKGACDNKSIRLDQSELIFKEMLAKINLIGVVKNDVVALRNNITELSGRISATSLKLQDLNELIKEYPSASLAQSIKEVDLQIQNYISERDRLTGLVAAQHVIDKARFMADLDLNTYEGRYLANQQVRRQQIKVRMKRDEVRIQFNVQSDSIPKLAFVWDHGKDWIIVPLSRESLRASIRQNDMAKTALVERLPKLMEAVRLDESMQPYIEILSSEGERYKADYKLSVRDVQRVQAATDRWLATLNENSPTSENDEALLIGCEDPKLA</sequence>
<gene>
    <name evidence="4" type="ORF">ATI02_3353</name>
</gene>
<evidence type="ECO:0000259" key="3">
    <source>
        <dbReference type="PROSITE" id="PS51737"/>
    </source>
</evidence>
<reference evidence="4 5" key="1">
    <citation type="submission" date="2017-11" db="EMBL/GenBank/DDBJ databases">
        <title>Genome sequencing of a diverse group of Pseudomonas species.</title>
        <authorList>
            <person name="Loper J."/>
        </authorList>
    </citation>
    <scope>NUCLEOTIDE SEQUENCE [LARGE SCALE GENOMIC DNA]</scope>
    <source>
        <strain evidence="4 5">LMG 25716</strain>
    </source>
</reference>
<dbReference type="InterPro" id="IPR006119">
    <property type="entry name" value="Resolv_N"/>
</dbReference>
<dbReference type="Pfam" id="PF13408">
    <property type="entry name" value="Zn_ribbon_recom"/>
    <property type="match status" value="1"/>
</dbReference>
<feature type="domain" description="Recombinase" evidence="3">
    <location>
        <begin position="180"/>
        <end position="300"/>
    </location>
</feature>
<dbReference type="InterPro" id="IPR011109">
    <property type="entry name" value="DNA_bind_recombinase_dom"/>
</dbReference>
<dbReference type="CDD" id="cd00338">
    <property type="entry name" value="Ser_Recombinase"/>
    <property type="match status" value="1"/>
</dbReference>
<dbReference type="PANTHER" id="PTHR30461:SF2">
    <property type="entry name" value="SERINE RECOMBINASE PINE-RELATED"/>
    <property type="match status" value="1"/>
</dbReference>
<dbReference type="InterPro" id="IPR025827">
    <property type="entry name" value="Zn_ribbon_recom_dom"/>
</dbReference>
<dbReference type="PANTHER" id="PTHR30461">
    <property type="entry name" value="DNA-INVERTASE FROM LAMBDOID PROPHAGE"/>
    <property type="match status" value="1"/>
</dbReference>
<evidence type="ECO:0000256" key="1">
    <source>
        <dbReference type="ARBA" id="ARBA00023125"/>
    </source>
</evidence>
<dbReference type="Gene3D" id="3.40.50.1390">
    <property type="entry name" value="Resolvase, N-terminal catalytic domain"/>
    <property type="match status" value="1"/>
</dbReference>
<dbReference type="Pfam" id="PF07508">
    <property type="entry name" value="Recombinase"/>
    <property type="match status" value="1"/>
</dbReference>
<name>A0ABX4Q0Y9_9PSED</name>
<dbReference type="Pfam" id="PF00239">
    <property type="entry name" value="Resolvase"/>
    <property type="match status" value="1"/>
</dbReference>
<dbReference type="EMBL" id="PHHE01000001">
    <property type="protein sequence ID" value="PKA70447.1"/>
    <property type="molecule type" value="Genomic_DNA"/>
</dbReference>
<dbReference type="Gene3D" id="3.90.1750.20">
    <property type="entry name" value="Putative Large Serine Recombinase, Chain B, Domain 2"/>
    <property type="match status" value="1"/>
</dbReference>
<dbReference type="Proteomes" id="UP000232455">
    <property type="component" value="Unassembled WGS sequence"/>
</dbReference>
<proteinExistence type="predicted"/>
<evidence type="ECO:0000313" key="4">
    <source>
        <dbReference type="EMBL" id="PKA70447.1"/>
    </source>
</evidence>
<protein>
    <submittedName>
        <fullName evidence="4">DNA invertase Pin-like site-specific DNA recombinase</fullName>
    </submittedName>
</protein>
<dbReference type="InterPro" id="IPR050639">
    <property type="entry name" value="SSR_resolvase"/>
</dbReference>
<dbReference type="SMART" id="SM00857">
    <property type="entry name" value="Resolvase"/>
    <property type="match status" value="1"/>
</dbReference>
<dbReference type="InterPro" id="IPR038109">
    <property type="entry name" value="DNA_bind_recomb_sf"/>
</dbReference>
<keyword evidence="1" id="KW-0238">DNA-binding</keyword>